<keyword evidence="3" id="KW-1185">Reference proteome</keyword>
<evidence type="ECO:0000313" key="2">
    <source>
        <dbReference type="EMBL" id="CCA57262.1"/>
    </source>
</evidence>
<proteinExistence type="predicted"/>
<feature type="domain" description="HTH cro/C1-type" evidence="1">
    <location>
        <begin position="46"/>
        <end position="105"/>
    </location>
</feature>
<dbReference type="KEGG" id="sve:SVEN_3976"/>
<dbReference type="PROSITE" id="PS50943">
    <property type="entry name" value="HTH_CROC1"/>
    <property type="match status" value="1"/>
</dbReference>
<gene>
    <name evidence="2" type="ordered locus">SVEN_3976</name>
</gene>
<sequence>MNEMVAHTGRYARVMSLHRVGSMADQQHGRRAIEMGPTGEAVAHNLARLRKLRGLSTRQLAALLEQRGRSISPSGIIRMEKAERHVTADELVALAAALGVSPASLYLPQHDGPRQTIPITGVGDVPADTAWEWASNKRPLVLPEGSQKRAMTEYRLYALPPHMAGLVEEAMPLQGWVTRDGVQYNSATGEPREATDG</sequence>
<protein>
    <submittedName>
        <fullName evidence="2">Predicted DNA binding protein</fullName>
    </submittedName>
</protein>
<dbReference type="STRING" id="953739.SVEN_3976"/>
<dbReference type="eggNOG" id="COG1396">
    <property type="taxonomic scope" value="Bacteria"/>
</dbReference>
<dbReference type="InterPro" id="IPR010982">
    <property type="entry name" value="Lambda_DNA-bd_dom_sf"/>
</dbReference>
<dbReference type="CDD" id="cd00093">
    <property type="entry name" value="HTH_XRE"/>
    <property type="match status" value="1"/>
</dbReference>
<accession>F2RFW0</accession>
<reference evidence="2 3" key="1">
    <citation type="journal article" date="2011" name="BMC Genomics">
        <title>Genome-wide analysis of the role of GlnR in Streptomyces venezuelae provides new insights into global nitrogen regulation in actinomycetes.</title>
        <authorList>
            <person name="Pullan S.T."/>
            <person name="Bibb M.J."/>
            <person name="Merrick M."/>
        </authorList>
    </citation>
    <scope>NUCLEOTIDE SEQUENCE [LARGE SCALE GENOMIC DNA]</scope>
    <source>
        <strain evidence="3">ATCC 10712 / CBS 650.69 / DSM 40230 / JCM 4526 / NBRC 13096 / PD 04745</strain>
    </source>
</reference>
<dbReference type="EMBL" id="FR845719">
    <property type="protein sequence ID" value="CCA57262.1"/>
    <property type="molecule type" value="Genomic_DNA"/>
</dbReference>
<evidence type="ECO:0000259" key="1">
    <source>
        <dbReference type="PROSITE" id="PS50943"/>
    </source>
</evidence>
<dbReference type="HOGENOM" id="CLU_1383541_0_0_11"/>
<dbReference type="Pfam" id="PF01381">
    <property type="entry name" value="HTH_3"/>
    <property type="match status" value="1"/>
</dbReference>
<organism evidence="2 3">
    <name type="scientific">Streptomyces venezuelae (strain ATCC 10712 / CBS 650.69 / DSM 40230 / JCM 4526 / NBRC 13096 / PD 04745)</name>
    <dbReference type="NCBI Taxonomy" id="953739"/>
    <lineage>
        <taxon>Bacteria</taxon>
        <taxon>Bacillati</taxon>
        <taxon>Actinomycetota</taxon>
        <taxon>Actinomycetes</taxon>
        <taxon>Kitasatosporales</taxon>
        <taxon>Streptomycetaceae</taxon>
        <taxon>Streptomyces</taxon>
    </lineage>
</organism>
<dbReference type="InterPro" id="IPR001387">
    <property type="entry name" value="Cro/C1-type_HTH"/>
</dbReference>
<name>F2RFW0_STRVP</name>
<dbReference type="AlphaFoldDB" id="F2RFW0"/>
<dbReference type="Gene3D" id="1.10.260.40">
    <property type="entry name" value="lambda repressor-like DNA-binding domains"/>
    <property type="match status" value="1"/>
</dbReference>
<dbReference type="Proteomes" id="UP000006854">
    <property type="component" value="Chromosome"/>
</dbReference>
<dbReference type="SUPFAM" id="SSF47413">
    <property type="entry name" value="lambda repressor-like DNA-binding domains"/>
    <property type="match status" value="1"/>
</dbReference>
<evidence type="ECO:0000313" key="3">
    <source>
        <dbReference type="Proteomes" id="UP000006854"/>
    </source>
</evidence>
<dbReference type="SMART" id="SM00530">
    <property type="entry name" value="HTH_XRE"/>
    <property type="match status" value="1"/>
</dbReference>
<dbReference type="GO" id="GO:0003677">
    <property type="term" value="F:DNA binding"/>
    <property type="evidence" value="ECO:0007669"/>
    <property type="project" value="InterPro"/>
</dbReference>